<feature type="compositionally biased region" description="Basic and acidic residues" evidence="2">
    <location>
        <begin position="57"/>
        <end position="73"/>
    </location>
</feature>
<dbReference type="Pfam" id="PF05793">
    <property type="entry name" value="TFIIF_alpha"/>
    <property type="match status" value="1"/>
</dbReference>
<dbReference type="GO" id="GO:0016251">
    <property type="term" value="F:RNA polymerase II general transcription initiation factor activity"/>
    <property type="evidence" value="ECO:0007669"/>
    <property type="project" value="TreeGrafter"/>
</dbReference>
<accession>A0A5D2DQA0</accession>
<name>A0A5D2DQA0_GOSDA</name>
<dbReference type="GO" id="GO:0005674">
    <property type="term" value="C:transcription factor TFIIF complex"/>
    <property type="evidence" value="ECO:0007669"/>
    <property type="project" value="TreeGrafter"/>
</dbReference>
<comment type="subcellular location">
    <subcellularLocation>
        <location evidence="1">Nucleus</location>
    </subcellularLocation>
</comment>
<keyword evidence="1" id="KW-0805">Transcription regulation</keyword>
<reference evidence="3 4" key="1">
    <citation type="submission" date="2019-06" db="EMBL/GenBank/DDBJ databases">
        <title>WGS assembly of Gossypium darwinii.</title>
        <authorList>
            <person name="Chen Z.J."/>
            <person name="Sreedasyam A."/>
            <person name="Ando A."/>
            <person name="Song Q."/>
            <person name="De L."/>
            <person name="Hulse-Kemp A."/>
            <person name="Ding M."/>
            <person name="Ye W."/>
            <person name="Kirkbride R."/>
            <person name="Jenkins J."/>
            <person name="Plott C."/>
            <person name="Lovell J."/>
            <person name="Lin Y.-M."/>
            <person name="Vaughn R."/>
            <person name="Liu B."/>
            <person name="Li W."/>
            <person name="Simpson S."/>
            <person name="Scheffler B."/>
            <person name="Saski C."/>
            <person name="Grover C."/>
            <person name="Hu G."/>
            <person name="Conover J."/>
            <person name="Carlson J."/>
            <person name="Shu S."/>
            <person name="Boston L."/>
            <person name="Williams M."/>
            <person name="Peterson D."/>
            <person name="Mcgee K."/>
            <person name="Jones D."/>
            <person name="Wendel J."/>
            <person name="Stelly D."/>
            <person name="Grimwood J."/>
            <person name="Schmutz J."/>
        </authorList>
    </citation>
    <scope>NUCLEOTIDE SEQUENCE [LARGE SCALE GENOMIC DNA]</scope>
    <source>
        <strain evidence="3">1808015.09</strain>
    </source>
</reference>
<dbReference type="EMBL" id="CM017701">
    <property type="protein sequence ID" value="TYG83284.1"/>
    <property type="molecule type" value="Genomic_DNA"/>
</dbReference>
<dbReference type="Proteomes" id="UP000323506">
    <property type="component" value="Chromosome D01"/>
</dbReference>
<dbReference type="AlphaFoldDB" id="A0A5D2DQA0"/>
<sequence length="170" mass="19538">MALLLLVKWRRLMKKKLLLLVGGDIKSQLVRRKKVMYQIEEKKMKKRKLPGRIGLDLTKKSGDDDEEGPRGGDLDMEYDDIEKGDDWEHEEIFTDDDEAVGNDPEERDLAPEVPAPLEIKEDEDEEDEEQGGGLSKSGKELKKLLGKASGLNDICFLRHLFYYCKIFLTL</sequence>
<evidence type="ECO:0000313" key="3">
    <source>
        <dbReference type="EMBL" id="TYG83284.1"/>
    </source>
</evidence>
<keyword evidence="4" id="KW-1185">Reference proteome</keyword>
<dbReference type="GO" id="GO:0001096">
    <property type="term" value="F:TFIIF-class transcription factor complex binding"/>
    <property type="evidence" value="ECO:0007669"/>
    <property type="project" value="TreeGrafter"/>
</dbReference>
<feature type="region of interest" description="Disordered" evidence="2">
    <location>
        <begin position="54"/>
        <end position="79"/>
    </location>
</feature>
<feature type="region of interest" description="Disordered" evidence="2">
    <location>
        <begin position="92"/>
        <end position="139"/>
    </location>
</feature>
<dbReference type="GO" id="GO:0006367">
    <property type="term" value="P:transcription initiation at RNA polymerase II promoter"/>
    <property type="evidence" value="ECO:0007669"/>
    <property type="project" value="InterPro"/>
</dbReference>
<evidence type="ECO:0000313" key="4">
    <source>
        <dbReference type="Proteomes" id="UP000323506"/>
    </source>
</evidence>
<keyword evidence="1" id="KW-0539">Nucleus</keyword>
<comment type="similarity">
    <text evidence="1">Belongs to the TFIIF alpha subunit family.</text>
</comment>
<feature type="compositionally biased region" description="Acidic residues" evidence="2">
    <location>
        <begin position="120"/>
        <end position="130"/>
    </location>
</feature>
<comment type="function">
    <text evidence="1">TFIIF is a general transcription initiation factor that binds to RNA polymerase II and helps to recruit it to the initiation complex in collaboration with TFIIB. It promotes transcription elongation.</text>
</comment>
<evidence type="ECO:0000256" key="2">
    <source>
        <dbReference type="SAM" id="MobiDB-lite"/>
    </source>
</evidence>
<keyword evidence="1" id="KW-0804">Transcription</keyword>
<dbReference type="PANTHER" id="PTHR13011:SF0">
    <property type="entry name" value="GENERAL TRANSCRIPTION FACTOR IIF SUBUNIT 1"/>
    <property type="match status" value="1"/>
</dbReference>
<evidence type="ECO:0000256" key="1">
    <source>
        <dbReference type="RuleBase" id="RU366044"/>
    </source>
</evidence>
<proteinExistence type="inferred from homology"/>
<protein>
    <recommendedName>
        <fullName evidence="1">Transcription initiation factor IIF subunit alpha</fullName>
    </recommendedName>
</protein>
<dbReference type="GO" id="GO:0003677">
    <property type="term" value="F:DNA binding"/>
    <property type="evidence" value="ECO:0007669"/>
    <property type="project" value="UniProtKB-KW"/>
</dbReference>
<keyword evidence="1" id="KW-0238">DNA-binding</keyword>
<dbReference type="InterPro" id="IPR008851">
    <property type="entry name" value="TFIIF-alpha"/>
</dbReference>
<gene>
    <name evidence="3" type="ORF">ES288_D01G155900v1</name>
</gene>
<feature type="compositionally biased region" description="Acidic residues" evidence="2">
    <location>
        <begin position="93"/>
        <end position="106"/>
    </location>
</feature>
<dbReference type="GO" id="GO:0032968">
    <property type="term" value="P:positive regulation of transcription elongation by RNA polymerase II"/>
    <property type="evidence" value="ECO:0007669"/>
    <property type="project" value="InterPro"/>
</dbReference>
<organism evidence="3 4">
    <name type="scientific">Gossypium darwinii</name>
    <name type="common">Darwin's cotton</name>
    <name type="synonym">Gossypium barbadense var. darwinii</name>
    <dbReference type="NCBI Taxonomy" id="34276"/>
    <lineage>
        <taxon>Eukaryota</taxon>
        <taxon>Viridiplantae</taxon>
        <taxon>Streptophyta</taxon>
        <taxon>Embryophyta</taxon>
        <taxon>Tracheophyta</taxon>
        <taxon>Spermatophyta</taxon>
        <taxon>Magnoliopsida</taxon>
        <taxon>eudicotyledons</taxon>
        <taxon>Gunneridae</taxon>
        <taxon>Pentapetalae</taxon>
        <taxon>rosids</taxon>
        <taxon>malvids</taxon>
        <taxon>Malvales</taxon>
        <taxon>Malvaceae</taxon>
        <taxon>Malvoideae</taxon>
        <taxon>Gossypium</taxon>
    </lineage>
</organism>
<dbReference type="PANTHER" id="PTHR13011">
    <property type="entry name" value="TFIIF-ALPHA"/>
    <property type="match status" value="1"/>
</dbReference>